<proteinExistence type="predicted"/>
<dbReference type="RefSeq" id="WP_155323000.1">
    <property type="nucleotide sequence ID" value="NZ_AP021876.1"/>
</dbReference>
<dbReference type="Proteomes" id="UP000425960">
    <property type="component" value="Chromosome"/>
</dbReference>
<dbReference type="KEGG" id="dov:DSCO28_31460"/>
<name>A0A5K7ZR12_9BACT</name>
<dbReference type="EMBL" id="AP021876">
    <property type="protein sequence ID" value="BBO82580.1"/>
    <property type="molecule type" value="Genomic_DNA"/>
</dbReference>
<evidence type="ECO:0000313" key="1">
    <source>
        <dbReference type="EMBL" id="BBO82580.1"/>
    </source>
</evidence>
<protein>
    <submittedName>
        <fullName evidence="1">Uncharacterized protein</fullName>
    </submittedName>
</protein>
<sequence>MGRVKGSRVIPGDHRAAEYGLNVIEKGVACCHHTCNNLLFNQLVLNIISLTGIMNSQADTSVLTSSGIQWAAAFVCRAGAGIVCLGNPPRAAVKRKGIR</sequence>
<organism evidence="1 2">
    <name type="scientific">Desulfosarcina ovata subsp. sediminis</name>
    <dbReference type="NCBI Taxonomy" id="885957"/>
    <lineage>
        <taxon>Bacteria</taxon>
        <taxon>Pseudomonadati</taxon>
        <taxon>Thermodesulfobacteriota</taxon>
        <taxon>Desulfobacteria</taxon>
        <taxon>Desulfobacterales</taxon>
        <taxon>Desulfosarcinaceae</taxon>
        <taxon>Desulfosarcina</taxon>
    </lineage>
</organism>
<evidence type="ECO:0000313" key="2">
    <source>
        <dbReference type="Proteomes" id="UP000425960"/>
    </source>
</evidence>
<reference evidence="1 2" key="1">
    <citation type="submission" date="2019-11" db="EMBL/GenBank/DDBJ databases">
        <title>Comparative genomics of hydrocarbon-degrading Desulfosarcina strains.</title>
        <authorList>
            <person name="Watanabe M."/>
            <person name="Kojima H."/>
            <person name="Fukui M."/>
        </authorList>
    </citation>
    <scope>NUCLEOTIDE SEQUENCE [LARGE SCALE GENOMIC DNA]</scope>
    <source>
        <strain evidence="1 2">28bB2T</strain>
    </source>
</reference>
<dbReference type="AlphaFoldDB" id="A0A5K7ZR12"/>
<accession>A0A5K7ZR12</accession>
<gene>
    <name evidence="1" type="ORF">DSCO28_31460</name>
</gene>